<keyword evidence="4 7" id="KW-0812">Transmembrane</keyword>
<protein>
    <submittedName>
        <fullName evidence="8">Chromate transporter</fullName>
    </submittedName>
</protein>
<evidence type="ECO:0000256" key="5">
    <source>
        <dbReference type="ARBA" id="ARBA00022989"/>
    </source>
</evidence>
<dbReference type="RefSeq" id="WP_108032039.1">
    <property type="nucleotide sequence ID" value="NZ_QAOM01000005.1"/>
</dbReference>
<dbReference type="GO" id="GO:0005886">
    <property type="term" value="C:plasma membrane"/>
    <property type="evidence" value="ECO:0007669"/>
    <property type="project" value="UniProtKB-SubCell"/>
</dbReference>
<comment type="subcellular location">
    <subcellularLocation>
        <location evidence="1">Cell membrane</location>
        <topology evidence="1">Multi-pass membrane protein</topology>
    </subcellularLocation>
</comment>
<dbReference type="EMBL" id="QAOM01000005">
    <property type="protein sequence ID" value="PTQ85171.1"/>
    <property type="molecule type" value="Genomic_DNA"/>
</dbReference>
<keyword evidence="5 7" id="KW-1133">Transmembrane helix</keyword>
<dbReference type="PANTHER" id="PTHR43663">
    <property type="entry name" value="CHROMATE TRANSPORT PROTEIN-RELATED"/>
    <property type="match status" value="1"/>
</dbReference>
<feature type="transmembrane region" description="Helical" evidence="7">
    <location>
        <begin position="12"/>
        <end position="33"/>
    </location>
</feature>
<dbReference type="InterPro" id="IPR052518">
    <property type="entry name" value="CHR_Transporter"/>
</dbReference>
<evidence type="ECO:0000256" key="2">
    <source>
        <dbReference type="ARBA" id="ARBA00005262"/>
    </source>
</evidence>
<dbReference type="AlphaFoldDB" id="A0A2T5IMW2"/>
<evidence type="ECO:0000313" key="9">
    <source>
        <dbReference type="Proteomes" id="UP000244161"/>
    </source>
</evidence>
<name>A0A2T5IMW2_9LACT</name>
<sequence>MVNKEKSARLFWTLFKSTFVLSAFTFGGGYVIVPLMQKKFVEELKWIESDEMLDLVALGQSAPGAIAVNTSILVGYRMAGLLGALVTVFGTVAPPLIIITIISYFYMNFRENPIVDALMIGMQAGVAAVIVNVVIGMVSGVIKQRDVVNTLLLLAAFVASYFFDVHVVLIIFLAGLVGFINLSYRAKMGVGK</sequence>
<keyword evidence="3" id="KW-1003">Cell membrane</keyword>
<comment type="caution">
    <text evidence="8">The sequence shown here is derived from an EMBL/GenBank/DDBJ whole genome shotgun (WGS) entry which is preliminary data.</text>
</comment>
<evidence type="ECO:0000256" key="6">
    <source>
        <dbReference type="ARBA" id="ARBA00023136"/>
    </source>
</evidence>
<dbReference type="InterPro" id="IPR003370">
    <property type="entry name" value="Chromate_transpt"/>
</dbReference>
<evidence type="ECO:0000256" key="7">
    <source>
        <dbReference type="SAM" id="Phobius"/>
    </source>
</evidence>
<organism evidence="8 9">
    <name type="scientific">Trichococcus patagoniensis</name>
    <dbReference type="NCBI Taxonomy" id="382641"/>
    <lineage>
        <taxon>Bacteria</taxon>
        <taxon>Bacillati</taxon>
        <taxon>Bacillota</taxon>
        <taxon>Bacilli</taxon>
        <taxon>Lactobacillales</taxon>
        <taxon>Carnobacteriaceae</taxon>
        <taxon>Trichococcus</taxon>
    </lineage>
</organism>
<proteinExistence type="inferred from homology"/>
<dbReference type="Proteomes" id="UP000244161">
    <property type="component" value="Unassembled WGS sequence"/>
</dbReference>
<dbReference type="Pfam" id="PF02417">
    <property type="entry name" value="Chromate_transp"/>
    <property type="match status" value="1"/>
</dbReference>
<gene>
    <name evidence="8" type="ORF">C8U37_10555</name>
</gene>
<feature type="transmembrane region" description="Helical" evidence="7">
    <location>
        <begin position="151"/>
        <end position="180"/>
    </location>
</feature>
<feature type="transmembrane region" description="Helical" evidence="7">
    <location>
        <begin position="81"/>
        <end position="106"/>
    </location>
</feature>
<reference evidence="8 9" key="1">
    <citation type="submission" date="2018-04" db="EMBL/GenBank/DDBJ databases">
        <title>Genomic Encyclopedia of Archaeal and Bacterial Type Strains, Phase II (KMG-II): from individual species to whole genera.</title>
        <authorList>
            <person name="Goeker M."/>
        </authorList>
    </citation>
    <scope>NUCLEOTIDE SEQUENCE [LARGE SCALE GENOMIC DNA]</scope>
    <source>
        <strain evidence="8 9">DSM 18806</strain>
    </source>
</reference>
<feature type="transmembrane region" description="Helical" evidence="7">
    <location>
        <begin position="118"/>
        <end position="139"/>
    </location>
</feature>
<dbReference type="OrthoDB" id="9027281at2"/>
<evidence type="ECO:0000256" key="3">
    <source>
        <dbReference type="ARBA" id="ARBA00022475"/>
    </source>
</evidence>
<evidence type="ECO:0000313" key="8">
    <source>
        <dbReference type="EMBL" id="PTQ85171.1"/>
    </source>
</evidence>
<comment type="similarity">
    <text evidence="2">Belongs to the chromate ion transporter (CHR) (TC 2.A.51) family.</text>
</comment>
<dbReference type="GO" id="GO:0015109">
    <property type="term" value="F:chromate transmembrane transporter activity"/>
    <property type="evidence" value="ECO:0007669"/>
    <property type="project" value="InterPro"/>
</dbReference>
<evidence type="ECO:0000256" key="4">
    <source>
        <dbReference type="ARBA" id="ARBA00022692"/>
    </source>
</evidence>
<accession>A0A2T5IMW2</accession>
<keyword evidence="9" id="KW-1185">Reference proteome</keyword>
<keyword evidence="6 7" id="KW-0472">Membrane</keyword>
<dbReference type="PANTHER" id="PTHR43663:SF1">
    <property type="entry name" value="CHROMATE TRANSPORTER"/>
    <property type="match status" value="1"/>
</dbReference>
<evidence type="ECO:0000256" key="1">
    <source>
        <dbReference type="ARBA" id="ARBA00004651"/>
    </source>
</evidence>